<dbReference type="PROSITE" id="PS51371">
    <property type="entry name" value="CBS"/>
    <property type="match status" value="2"/>
</dbReference>
<evidence type="ECO:0000313" key="5">
    <source>
        <dbReference type="Proteomes" id="UP000242329"/>
    </source>
</evidence>
<dbReference type="EMBL" id="FQWY01000002">
    <property type="protein sequence ID" value="SHG39312.1"/>
    <property type="molecule type" value="Genomic_DNA"/>
</dbReference>
<reference evidence="5" key="1">
    <citation type="submission" date="2016-11" db="EMBL/GenBank/DDBJ databases">
        <authorList>
            <person name="Varghese N."/>
            <person name="Submissions S."/>
        </authorList>
    </citation>
    <scope>NUCLEOTIDE SEQUENCE [LARGE SCALE GENOMIC DNA]</scope>
    <source>
        <strain evidence="5">DSM 11003</strain>
    </source>
</reference>
<dbReference type="InterPro" id="IPR046342">
    <property type="entry name" value="CBS_dom_sf"/>
</dbReference>
<feature type="domain" description="CBS" evidence="3">
    <location>
        <begin position="97"/>
        <end position="151"/>
    </location>
</feature>
<name>A0A1M5JFF7_9FIRM</name>
<dbReference type="OrthoDB" id="9790355at2"/>
<dbReference type="SMART" id="SM00116">
    <property type="entry name" value="CBS"/>
    <property type="match status" value="2"/>
</dbReference>
<dbReference type="CDD" id="cd04586">
    <property type="entry name" value="CBS_pair_BON_assoc"/>
    <property type="match status" value="1"/>
</dbReference>
<accession>A0A1M5JFF7</accession>
<evidence type="ECO:0000256" key="1">
    <source>
        <dbReference type="ARBA" id="ARBA00023122"/>
    </source>
</evidence>
<feature type="domain" description="CBS" evidence="3">
    <location>
        <begin position="7"/>
        <end position="64"/>
    </location>
</feature>
<dbReference type="InterPro" id="IPR000644">
    <property type="entry name" value="CBS_dom"/>
</dbReference>
<gene>
    <name evidence="4" type="ORF">SAMN02745221_00100</name>
</gene>
<dbReference type="PANTHER" id="PTHR43080">
    <property type="entry name" value="CBS DOMAIN-CONTAINING PROTEIN CBSX3, MITOCHONDRIAL"/>
    <property type="match status" value="1"/>
</dbReference>
<dbReference type="Proteomes" id="UP000242329">
    <property type="component" value="Unassembled WGS sequence"/>
</dbReference>
<sequence>MLARDIMTREVITVKPDTTIEEAAKIMVDNKISGIPVVDDEGRILGIVTEKDLMVKASEFKVPFYITLFDSIIFLENPIKFNNHIRKYFASQVKEVMTARVITVDENTPVPEVARIMQNEKVNRVPVVKDGVITGIITRNDILKFLVRKDG</sequence>
<protein>
    <submittedName>
        <fullName evidence="4">CBS domain-containing protein</fullName>
    </submittedName>
</protein>
<keyword evidence="5" id="KW-1185">Reference proteome</keyword>
<organism evidence="4 5">
    <name type="scientific">Thermosyntropha lipolytica DSM 11003</name>
    <dbReference type="NCBI Taxonomy" id="1123382"/>
    <lineage>
        <taxon>Bacteria</taxon>
        <taxon>Bacillati</taxon>
        <taxon>Bacillota</taxon>
        <taxon>Clostridia</taxon>
        <taxon>Eubacteriales</taxon>
        <taxon>Syntrophomonadaceae</taxon>
        <taxon>Thermosyntropha</taxon>
    </lineage>
</organism>
<dbReference type="SUPFAM" id="SSF54631">
    <property type="entry name" value="CBS-domain pair"/>
    <property type="match status" value="1"/>
</dbReference>
<evidence type="ECO:0000256" key="2">
    <source>
        <dbReference type="PROSITE-ProRule" id="PRU00703"/>
    </source>
</evidence>
<dbReference type="STRING" id="1123382.SAMN02745221_00100"/>
<dbReference type="Gene3D" id="3.10.580.10">
    <property type="entry name" value="CBS-domain"/>
    <property type="match status" value="1"/>
</dbReference>
<dbReference type="RefSeq" id="WP_073088856.1">
    <property type="nucleotide sequence ID" value="NZ_FQWY01000002.1"/>
</dbReference>
<dbReference type="Pfam" id="PF00571">
    <property type="entry name" value="CBS"/>
    <property type="match status" value="2"/>
</dbReference>
<evidence type="ECO:0000313" key="4">
    <source>
        <dbReference type="EMBL" id="SHG39312.1"/>
    </source>
</evidence>
<proteinExistence type="predicted"/>
<dbReference type="PANTHER" id="PTHR43080:SF2">
    <property type="entry name" value="CBS DOMAIN-CONTAINING PROTEIN"/>
    <property type="match status" value="1"/>
</dbReference>
<evidence type="ECO:0000259" key="3">
    <source>
        <dbReference type="PROSITE" id="PS51371"/>
    </source>
</evidence>
<dbReference type="AlphaFoldDB" id="A0A1M5JFF7"/>
<keyword evidence="1 2" id="KW-0129">CBS domain</keyword>
<dbReference type="InterPro" id="IPR051257">
    <property type="entry name" value="Diverse_CBS-Domain"/>
</dbReference>